<dbReference type="CDD" id="cd23808">
    <property type="entry name" value="UBCc_UBE2W"/>
    <property type="match status" value="1"/>
</dbReference>
<name>K6UVN8_PLACD</name>
<dbReference type="VEuPathDB" id="PlasmoDB:PCYB_121820"/>
<dbReference type="OMA" id="PNNIRIW"/>
<organism evidence="3 4">
    <name type="scientific">Plasmodium cynomolgi (strain B)</name>
    <dbReference type="NCBI Taxonomy" id="1120755"/>
    <lineage>
        <taxon>Eukaryota</taxon>
        <taxon>Sar</taxon>
        <taxon>Alveolata</taxon>
        <taxon>Apicomplexa</taxon>
        <taxon>Aconoidasida</taxon>
        <taxon>Haemosporida</taxon>
        <taxon>Plasmodiidae</taxon>
        <taxon>Plasmodium</taxon>
        <taxon>Plasmodium (Plasmodium)</taxon>
    </lineage>
</organism>
<dbReference type="InterPro" id="IPR000608">
    <property type="entry name" value="UBC"/>
</dbReference>
<accession>K6UVN8</accession>
<evidence type="ECO:0000259" key="2">
    <source>
        <dbReference type="PROSITE" id="PS50127"/>
    </source>
</evidence>
<dbReference type="GeneID" id="14693983"/>
<gene>
    <name evidence="3" type="ORF">PCYB_121820</name>
</gene>
<dbReference type="FunFam" id="3.10.110.10:FF:000076">
    <property type="entry name" value="Ubiquitin-conjugating enzyme E2 W"/>
    <property type="match status" value="1"/>
</dbReference>
<dbReference type="Pfam" id="PF00179">
    <property type="entry name" value="UQ_con"/>
    <property type="match status" value="1"/>
</dbReference>
<protein>
    <submittedName>
        <fullName evidence="3">Ubiquitin-conjugating enzyme E2</fullName>
    </submittedName>
</protein>
<dbReference type="PROSITE" id="PS50127">
    <property type="entry name" value="UBC_2"/>
    <property type="match status" value="1"/>
</dbReference>
<dbReference type="eggNOG" id="KOG0427">
    <property type="taxonomic scope" value="Eukaryota"/>
</dbReference>
<dbReference type="KEGG" id="pcy:PCYB_121820"/>
<reference evidence="3 4" key="1">
    <citation type="journal article" date="2012" name="Nat. Genet.">
        <title>Plasmodium cynomolgi genome sequences provide insight into Plasmodium vivax and the monkey malaria clade.</title>
        <authorList>
            <person name="Tachibana S."/>
            <person name="Sullivan S.A."/>
            <person name="Kawai S."/>
            <person name="Nakamura S."/>
            <person name="Kim H.R."/>
            <person name="Goto N."/>
            <person name="Arisue N."/>
            <person name="Palacpac N.M.Q."/>
            <person name="Honma H."/>
            <person name="Yagi M."/>
            <person name="Tougan T."/>
            <person name="Katakai Y."/>
            <person name="Kaneko O."/>
            <person name="Mita T."/>
            <person name="Kita K."/>
            <person name="Yasutomi Y."/>
            <person name="Sutton P.L."/>
            <person name="Shakhbatyan R."/>
            <person name="Horii T."/>
            <person name="Yasunaga T."/>
            <person name="Barnwell J.W."/>
            <person name="Escalante A.A."/>
            <person name="Carlton J.M."/>
            <person name="Tanabe K."/>
        </authorList>
    </citation>
    <scope>NUCLEOTIDE SEQUENCE [LARGE SCALE GENOMIC DNA]</scope>
    <source>
        <strain evidence="3 4">B</strain>
    </source>
</reference>
<dbReference type="AlphaFoldDB" id="K6UVN8"/>
<evidence type="ECO:0000313" key="3">
    <source>
        <dbReference type="EMBL" id="GAB67614.1"/>
    </source>
</evidence>
<keyword evidence="4" id="KW-1185">Reference proteome</keyword>
<dbReference type="PhylomeDB" id="K6UVN8"/>
<keyword evidence="1" id="KW-0732">Signal</keyword>
<evidence type="ECO:0000313" key="4">
    <source>
        <dbReference type="Proteomes" id="UP000006319"/>
    </source>
</evidence>
<dbReference type="SMART" id="SM00212">
    <property type="entry name" value="UBCc"/>
    <property type="match status" value="1"/>
</dbReference>
<dbReference type="SUPFAM" id="SSF54495">
    <property type="entry name" value="UBC-like"/>
    <property type="match status" value="1"/>
</dbReference>
<dbReference type="Gene3D" id="3.10.110.10">
    <property type="entry name" value="Ubiquitin Conjugating Enzyme"/>
    <property type="match status" value="1"/>
</dbReference>
<feature type="signal peptide" evidence="1">
    <location>
        <begin position="1"/>
        <end position="26"/>
    </location>
</feature>
<feature type="chain" id="PRO_5003898728" evidence="1">
    <location>
        <begin position="27"/>
        <end position="312"/>
    </location>
</feature>
<dbReference type="EMBL" id="DF157104">
    <property type="protein sequence ID" value="GAB67614.1"/>
    <property type="molecule type" value="Genomic_DNA"/>
</dbReference>
<dbReference type="OrthoDB" id="1158011at2759"/>
<feature type="domain" description="UBC core" evidence="2">
    <location>
        <begin position="118"/>
        <end position="282"/>
    </location>
</feature>
<sequence>MQLRKCVISWCVVLLTSHLKSNFVKCKSLKNSNPFGENTSWGGRLIKRTNSSKRKLKRAIANGMILPQTRKGNTHKHMNRVTKRLCTINPHNNPAKSCGLEPSTSVKKHMRTKYNMGNANYRIQKELHNFLNNPPINCTLDVHPNNIRIWIVKYVGLENSIYANEVYKLKIIFPDDYPLKPPIVYFLQKPPKHTHVYSNGDICLSLLGDDYNPSLSISGLVLSIISMLSSAKEKKLPIDNYTHADAKPGSSQNNFLYHDDKIAVVPRRTLEPAEKCRLEIMSMGGNQLIHTSERQFYGIFLHTHLNCSCNFQ</sequence>
<dbReference type="InterPro" id="IPR050113">
    <property type="entry name" value="Ub_conjugating_enzyme"/>
</dbReference>
<dbReference type="Proteomes" id="UP000006319">
    <property type="component" value="Chromosome 12"/>
</dbReference>
<dbReference type="RefSeq" id="XP_004223561.1">
    <property type="nucleotide sequence ID" value="XM_004223513.1"/>
</dbReference>
<dbReference type="InterPro" id="IPR016135">
    <property type="entry name" value="UBQ-conjugating_enzyme/RWD"/>
</dbReference>
<proteinExistence type="predicted"/>
<dbReference type="PANTHER" id="PTHR24067">
    <property type="entry name" value="UBIQUITIN-CONJUGATING ENZYME E2"/>
    <property type="match status" value="1"/>
</dbReference>
<evidence type="ECO:0000256" key="1">
    <source>
        <dbReference type="SAM" id="SignalP"/>
    </source>
</evidence>